<name>A0A6B8VSF0_9CORY</name>
<accession>A0A6B8VSF0</accession>
<dbReference type="PANTHER" id="PTHR43767">
    <property type="entry name" value="LONG-CHAIN-FATTY-ACID--COA LIGASE"/>
    <property type="match status" value="1"/>
</dbReference>
<dbReference type="PANTHER" id="PTHR43767:SF11">
    <property type="entry name" value="MEDIUM-CHAIN-FATTY-ACID--COA LIGASE"/>
    <property type="match status" value="1"/>
</dbReference>
<dbReference type="InterPro" id="IPR025110">
    <property type="entry name" value="AMP-bd_C"/>
</dbReference>
<dbReference type="Gene3D" id="3.30.300.30">
    <property type="match status" value="1"/>
</dbReference>
<gene>
    <name evidence="3" type="ORF">COCCU_05695</name>
</gene>
<keyword evidence="4" id="KW-1185">Reference proteome</keyword>
<dbReference type="AlphaFoldDB" id="A0A6B8VSF0"/>
<dbReference type="NCBIfam" id="NF004837">
    <property type="entry name" value="PRK06187.1"/>
    <property type="match status" value="1"/>
</dbReference>
<dbReference type="GO" id="GO:0004467">
    <property type="term" value="F:long-chain fatty acid-CoA ligase activity"/>
    <property type="evidence" value="ECO:0007669"/>
    <property type="project" value="UniProtKB-EC"/>
</dbReference>
<organism evidence="3 4">
    <name type="scientific">Corynebacterium occultum</name>
    <dbReference type="NCBI Taxonomy" id="2675219"/>
    <lineage>
        <taxon>Bacteria</taxon>
        <taxon>Bacillati</taxon>
        <taxon>Actinomycetota</taxon>
        <taxon>Actinomycetes</taxon>
        <taxon>Mycobacteriales</taxon>
        <taxon>Corynebacteriaceae</taxon>
        <taxon>Corynebacterium</taxon>
    </lineage>
</organism>
<keyword evidence="3" id="KW-0436">Ligase</keyword>
<dbReference type="InterPro" id="IPR042099">
    <property type="entry name" value="ANL_N_sf"/>
</dbReference>
<dbReference type="SUPFAM" id="SSF56801">
    <property type="entry name" value="Acetyl-CoA synthetase-like"/>
    <property type="match status" value="1"/>
</dbReference>
<dbReference type="InterPro" id="IPR045851">
    <property type="entry name" value="AMP-bd_C_sf"/>
</dbReference>
<reference evidence="3 4" key="1">
    <citation type="submission" date="2019-11" db="EMBL/GenBank/DDBJ databases">
        <title>Complete genome sequence of Corynebacterium kalinowskii 1959, a novel Corynebacterium species isolated from soil of a small paddock in Vilsendorf, Germany.</title>
        <authorList>
            <person name="Schaffert L."/>
            <person name="Ruwe M."/>
            <person name="Milse J."/>
            <person name="Hanuschka K."/>
            <person name="Ortseifen V."/>
            <person name="Droste J."/>
            <person name="Brandt D."/>
            <person name="Schlueter L."/>
            <person name="Kutter Y."/>
            <person name="Vinke S."/>
            <person name="Viehoefer P."/>
            <person name="Jacob L."/>
            <person name="Luebke N.-C."/>
            <person name="Schulte-Berndt E."/>
            <person name="Hain C."/>
            <person name="Linder M."/>
            <person name="Schmidt P."/>
            <person name="Wollenschlaeger L."/>
            <person name="Luttermann T."/>
            <person name="Thieme E."/>
            <person name="Hassa J."/>
            <person name="Haak M."/>
            <person name="Wittchen M."/>
            <person name="Mentz A."/>
            <person name="Persicke M."/>
            <person name="Busche T."/>
            <person name="Ruckert C."/>
        </authorList>
    </citation>
    <scope>NUCLEOTIDE SEQUENCE [LARGE SCALE GENOMIC DNA]</scope>
    <source>
        <strain evidence="3 4">2039</strain>
    </source>
</reference>
<evidence type="ECO:0000259" key="1">
    <source>
        <dbReference type="Pfam" id="PF00501"/>
    </source>
</evidence>
<dbReference type="Pfam" id="PF13193">
    <property type="entry name" value="AMP-binding_C"/>
    <property type="match status" value="1"/>
</dbReference>
<dbReference type="InterPro" id="IPR020845">
    <property type="entry name" value="AMP-binding_CS"/>
</dbReference>
<dbReference type="EC" id="6.2.1.3" evidence="3"/>
<dbReference type="Gene3D" id="3.40.50.12780">
    <property type="entry name" value="N-terminal domain of ligase-like"/>
    <property type="match status" value="1"/>
</dbReference>
<dbReference type="PROSITE" id="PS00455">
    <property type="entry name" value="AMP_BINDING"/>
    <property type="match status" value="1"/>
</dbReference>
<dbReference type="Pfam" id="PF00501">
    <property type="entry name" value="AMP-binding"/>
    <property type="match status" value="1"/>
</dbReference>
<feature type="domain" description="AMP-dependent synthetase/ligase" evidence="1">
    <location>
        <begin position="30"/>
        <end position="400"/>
    </location>
</feature>
<dbReference type="EMBL" id="CP046455">
    <property type="protein sequence ID" value="QGU07083.1"/>
    <property type="molecule type" value="Genomic_DNA"/>
</dbReference>
<dbReference type="InterPro" id="IPR000873">
    <property type="entry name" value="AMP-dep_synth/lig_dom"/>
</dbReference>
<sequence>MRSTMQNLPLLISRVLEYGSTVHGTTKVTTFFEGDTQETTFAAIGARAAALAHALHDDLGITGDQRVATLMFNCAEHLEAMFAITSMGAVFNPLNKQLMNDQIRHIINHAEDEVIIADPSLAEQLGRVLQECPSVRAVVFIGTEDFRAFAEHLPEHISVHSYEALLDGRSTHYEWPVIEESSPAAICYSTGTTGAPKGVVYSHRSIYLQSMSLRSNDSLAVTHGESFLCCVPIYHVLSWGVPFAAFMAGSPLVFPGTNTSPPALANLIAIAHPRVAHGVPTVWTQLMVHYLHNPPERMSLTEIFVGGSPAPPTLIRLWEERYGVDVIHVWGMTETSTVGTVSRPPTGVSGEDRWAYRVSQGRFPVSVEYRVVSDGQVLARTDRNQGEIQVRGNWVTDAYYHSPTENEEGSAHLFRGREVDTAETQFTADGWLRTGDVGSVTSDGFLTVQDRARDVIRSGGEWIYSVMLENLIMDAPQVVECAVIGYPDEKWGERPLAVAVLYDTVEPSGETAELLRNKLRSELPSWMLPEYWSFVDHIDKTSVDKFDKKDLRKHLAAGELEIIKLKGPGEG</sequence>
<dbReference type="InterPro" id="IPR050237">
    <property type="entry name" value="ATP-dep_AMP-bd_enzyme"/>
</dbReference>
<protein>
    <submittedName>
        <fullName evidence="3">Long-chain-fatty-acid--CoA ligase</fullName>
        <ecNumber evidence="3">6.2.1.3</ecNumber>
    </submittedName>
</protein>
<dbReference type="RefSeq" id="WP_156230618.1">
    <property type="nucleotide sequence ID" value="NZ_CP046455.1"/>
</dbReference>
<evidence type="ECO:0000313" key="3">
    <source>
        <dbReference type="EMBL" id="QGU07083.1"/>
    </source>
</evidence>
<feature type="domain" description="AMP-binding enzyme C-terminal" evidence="2">
    <location>
        <begin position="468"/>
        <end position="545"/>
    </location>
</feature>
<evidence type="ECO:0000259" key="2">
    <source>
        <dbReference type="Pfam" id="PF13193"/>
    </source>
</evidence>
<proteinExistence type="predicted"/>
<evidence type="ECO:0000313" key="4">
    <source>
        <dbReference type="Proteomes" id="UP000424462"/>
    </source>
</evidence>
<dbReference type="Proteomes" id="UP000424462">
    <property type="component" value="Chromosome"/>
</dbReference>
<dbReference type="KEGG" id="cok:COCCU_05695"/>
<dbReference type="NCBIfam" id="NF004143">
    <property type="entry name" value="PRK05620.1"/>
    <property type="match status" value="1"/>
</dbReference>